<reference evidence="2" key="2">
    <citation type="submission" date="2020-09" db="EMBL/GenBank/DDBJ databases">
        <authorList>
            <person name="Sun Q."/>
            <person name="Zhou Y."/>
        </authorList>
    </citation>
    <scope>NUCLEOTIDE SEQUENCE</scope>
    <source>
        <strain evidence="2">CGMCC 4.7308</strain>
    </source>
</reference>
<proteinExistence type="predicted"/>
<feature type="region of interest" description="Disordered" evidence="1">
    <location>
        <begin position="49"/>
        <end position="83"/>
    </location>
</feature>
<dbReference type="EMBL" id="BMNA01000002">
    <property type="protein sequence ID" value="GGL90631.1"/>
    <property type="molecule type" value="Genomic_DNA"/>
</dbReference>
<dbReference type="AlphaFoldDB" id="A0A917SNG8"/>
<accession>A0A917SNG8</accession>
<keyword evidence="3" id="KW-1185">Reference proteome</keyword>
<dbReference type="Proteomes" id="UP000655208">
    <property type="component" value="Unassembled WGS sequence"/>
</dbReference>
<gene>
    <name evidence="2" type="ORF">GCM10011594_07820</name>
</gene>
<evidence type="ECO:0000313" key="2">
    <source>
        <dbReference type="EMBL" id="GGL90631.1"/>
    </source>
</evidence>
<evidence type="ECO:0000256" key="1">
    <source>
        <dbReference type="SAM" id="MobiDB-lite"/>
    </source>
</evidence>
<comment type="caution">
    <text evidence="2">The sequence shown here is derived from an EMBL/GenBank/DDBJ whole genome shotgun (WGS) entry which is preliminary data.</text>
</comment>
<sequence>MTLVTAAMAPFGPMRSAHVCAALAIGSKGSAGAVEEAVMTPTVASLASGIAGPGHRAAGDREDPTGPTVGRPTVGYPRWYRRQ</sequence>
<protein>
    <submittedName>
        <fullName evidence="2">Uncharacterized protein</fullName>
    </submittedName>
</protein>
<organism evidence="2 3">
    <name type="scientific">Nakamurella endophytica</name>
    <dbReference type="NCBI Taxonomy" id="1748367"/>
    <lineage>
        <taxon>Bacteria</taxon>
        <taxon>Bacillati</taxon>
        <taxon>Actinomycetota</taxon>
        <taxon>Actinomycetes</taxon>
        <taxon>Nakamurellales</taxon>
        <taxon>Nakamurellaceae</taxon>
        <taxon>Nakamurella</taxon>
    </lineage>
</organism>
<name>A0A917SNG8_9ACTN</name>
<reference evidence="2" key="1">
    <citation type="journal article" date="2014" name="Int. J. Syst. Evol. Microbiol.">
        <title>Complete genome sequence of Corynebacterium casei LMG S-19264T (=DSM 44701T), isolated from a smear-ripened cheese.</title>
        <authorList>
            <consortium name="US DOE Joint Genome Institute (JGI-PGF)"/>
            <person name="Walter F."/>
            <person name="Albersmeier A."/>
            <person name="Kalinowski J."/>
            <person name="Ruckert C."/>
        </authorList>
    </citation>
    <scope>NUCLEOTIDE SEQUENCE</scope>
    <source>
        <strain evidence="2">CGMCC 4.7308</strain>
    </source>
</reference>
<evidence type="ECO:0000313" key="3">
    <source>
        <dbReference type="Proteomes" id="UP000655208"/>
    </source>
</evidence>